<reference evidence="1 2" key="1">
    <citation type="submission" date="2019-03" db="EMBL/GenBank/DDBJ databases">
        <title>Single cell metagenomics reveals metabolic interactions within the superorganism composed of flagellate Streblomastix strix and complex community of Bacteroidetes bacteria on its surface.</title>
        <authorList>
            <person name="Treitli S.C."/>
            <person name="Kolisko M."/>
            <person name="Husnik F."/>
            <person name="Keeling P."/>
            <person name="Hampl V."/>
        </authorList>
    </citation>
    <scope>NUCLEOTIDE SEQUENCE [LARGE SCALE GENOMIC DNA]</scope>
    <source>
        <strain evidence="1">ST1C</strain>
    </source>
</reference>
<evidence type="ECO:0000313" key="1">
    <source>
        <dbReference type="EMBL" id="KAA6362831.1"/>
    </source>
</evidence>
<feature type="non-terminal residue" evidence="1">
    <location>
        <position position="1"/>
    </location>
</feature>
<comment type="caution">
    <text evidence="1">The sequence shown here is derived from an EMBL/GenBank/DDBJ whole genome shotgun (WGS) entry which is preliminary data.</text>
</comment>
<dbReference type="Proteomes" id="UP000324800">
    <property type="component" value="Unassembled WGS sequence"/>
</dbReference>
<gene>
    <name evidence="1" type="ORF">EZS28_041642</name>
</gene>
<sequence length="578" mass="66374">LYQLGINLTNSLYRTAFVRENLLNFSTASQIGEWIPFVGVALAKAKTITLIKDTLVSIRWWHGFGLTQQTLGGPKRSYSALQSLKSNLQESTSYELFERSYVNFAISWMAAEINAQRKFVSFTEDAKFLRLIGFDALGILGHQQEYYYDHKAQAVIKNLVMGDVYYQKERQLRNVRSAKTKLAATNATLRTRIDRYQATIKRLRNRKPRTVRKVASSLVSRLKKTLLSKNPEILDTAGDFNPGSYTMNYSTGRRFIALCECLLELTPDCLQTARFNLRDAILEEKTKIKEFRIYAQVAISQSNKVYQLYLDKLALILMNSNAAEMHVSVRDLMAEATSQTAEKITIVFNIQESQVFPTVESVHLAASKDYRVNTAIVFAPIGDQNHNLKNLDSDLHNSEGSLCPFSRDEYLMFEESPDILVVTRPYFNAVSKVNTPKEEDIFEIPDYRTCGFKTVYIPYAFYDSISEFALKQGYQHTIQPASWKIVAFSLQILDNYRKYADLGDKNVALLGAPRFDISSGINPYKTDEDTHRFENIIAGRRTLLWNPHFGHIKNEAIREQYLAYFYHTIAYFENHQEL</sequence>
<organism evidence="1 2">
    <name type="scientific">Streblomastix strix</name>
    <dbReference type="NCBI Taxonomy" id="222440"/>
    <lineage>
        <taxon>Eukaryota</taxon>
        <taxon>Metamonada</taxon>
        <taxon>Preaxostyla</taxon>
        <taxon>Oxymonadida</taxon>
        <taxon>Streblomastigidae</taxon>
        <taxon>Streblomastix</taxon>
    </lineage>
</organism>
<dbReference type="AlphaFoldDB" id="A0A5J4TYV4"/>
<accession>A0A5J4TYV4</accession>
<feature type="non-terminal residue" evidence="1">
    <location>
        <position position="578"/>
    </location>
</feature>
<protein>
    <submittedName>
        <fullName evidence="1">Uncharacterized protein</fullName>
    </submittedName>
</protein>
<proteinExistence type="predicted"/>
<evidence type="ECO:0000313" key="2">
    <source>
        <dbReference type="Proteomes" id="UP000324800"/>
    </source>
</evidence>
<name>A0A5J4TYV4_9EUKA</name>
<dbReference type="EMBL" id="SNRW01023670">
    <property type="protein sequence ID" value="KAA6362831.1"/>
    <property type="molecule type" value="Genomic_DNA"/>
</dbReference>